<comment type="caution">
    <text evidence="1">The sequence shown here is derived from an EMBL/GenBank/DDBJ whole genome shotgun (WGS) entry which is preliminary data.</text>
</comment>
<proteinExistence type="predicted"/>
<evidence type="ECO:0000313" key="1">
    <source>
        <dbReference type="EMBL" id="MEQ2301963.1"/>
    </source>
</evidence>
<reference evidence="1 2" key="1">
    <citation type="submission" date="2021-06" db="EMBL/GenBank/DDBJ databases">
        <authorList>
            <person name="Palmer J.M."/>
        </authorList>
    </citation>
    <scope>NUCLEOTIDE SEQUENCE [LARGE SCALE GENOMIC DNA]</scope>
    <source>
        <strain evidence="1 2">AS_MEX2019</strain>
        <tissue evidence="1">Muscle</tissue>
    </source>
</reference>
<evidence type="ECO:0000313" key="2">
    <source>
        <dbReference type="Proteomes" id="UP001469553"/>
    </source>
</evidence>
<dbReference type="EMBL" id="JAHRIP010056481">
    <property type="protein sequence ID" value="MEQ2301963.1"/>
    <property type="molecule type" value="Genomic_DNA"/>
</dbReference>
<keyword evidence="2" id="KW-1185">Reference proteome</keyword>
<sequence>MFVNITPRRAAALKWKPTAPLHQWLVLRRRSRENRRRADRIFASKGDLTGTGRVTQSRYPRRLAVKE</sequence>
<name>A0ABV0Z6X0_9TELE</name>
<accession>A0ABV0Z6X0</accession>
<organism evidence="1 2">
    <name type="scientific">Ameca splendens</name>
    <dbReference type="NCBI Taxonomy" id="208324"/>
    <lineage>
        <taxon>Eukaryota</taxon>
        <taxon>Metazoa</taxon>
        <taxon>Chordata</taxon>
        <taxon>Craniata</taxon>
        <taxon>Vertebrata</taxon>
        <taxon>Euteleostomi</taxon>
        <taxon>Actinopterygii</taxon>
        <taxon>Neopterygii</taxon>
        <taxon>Teleostei</taxon>
        <taxon>Neoteleostei</taxon>
        <taxon>Acanthomorphata</taxon>
        <taxon>Ovalentaria</taxon>
        <taxon>Atherinomorphae</taxon>
        <taxon>Cyprinodontiformes</taxon>
        <taxon>Goodeidae</taxon>
        <taxon>Ameca</taxon>
    </lineage>
</organism>
<gene>
    <name evidence="1" type="ORF">AMECASPLE_001578</name>
</gene>
<protein>
    <submittedName>
        <fullName evidence="1">Uncharacterized protein</fullName>
    </submittedName>
</protein>
<dbReference type="Proteomes" id="UP001469553">
    <property type="component" value="Unassembled WGS sequence"/>
</dbReference>